<protein>
    <submittedName>
        <fullName evidence="1">Uncharacterized protein</fullName>
    </submittedName>
</protein>
<sequence>MNFRQAKEAVIEMEKAIHNLQIISWDEVFEDIPESEQIEDDISSDLEKLRDGIEDLKQFFE</sequence>
<dbReference type="EMBL" id="JAVDUG010000004">
    <property type="protein sequence ID" value="MDR6779499.1"/>
    <property type="molecule type" value="Genomic_DNA"/>
</dbReference>
<accession>A0ABU1QIK9</accession>
<gene>
    <name evidence="1" type="ORF">J2W98_003779</name>
</gene>
<organism evidence="1 2">
    <name type="scientific">Paenibacillus peoriae</name>
    <dbReference type="NCBI Taxonomy" id="59893"/>
    <lineage>
        <taxon>Bacteria</taxon>
        <taxon>Bacillati</taxon>
        <taxon>Bacillota</taxon>
        <taxon>Bacilli</taxon>
        <taxon>Bacillales</taxon>
        <taxon>Paenibacillaceae</taxon>
        <taxon>Paenibacillus</taxon>
    </lineage>
</organism>
<dbReference type="Proteomes" id="UP001266807">
    <property type="component" value="Unassembled WGS sequence"/>
</dbReference>
<keyword evidence="2" id="KW-1185">Reference proteome</keyword>
<reference evidence="1 2" key="1">
    <citation type="submission" date="2023-07" db="EMBL/GenBank/DDBJ databases">
        <title>Sorghum-associated microbial communities from plants grown in Nebraska, USA.</title>
        <authorList>
            <person name="Schachtman D."/>
        </authorList>
    </citation>
    <scope>NUCLEOTIDE SEQUENCE [LARGE SCALE GENOMIC DNA]</scope>
    <source>
        <strain evidence="1 2">BE143</strain>
    </source>
</reference>
<evidence type="ECO:0000313" key="1">
    <source>
        <dbReference type="EMBL" id="MDR6779499.1"/>
    </source>
</evidence>
<evidence type="ECO:0000313" key="2">
    <source>
        <dbReference type="Proteomes" id="UP001266807"/>
    </source>
</evidence>
<proteinExistence type="predicted"/>
<comment type="caution">
    <text evidence="1">The sequence shown here is derived from an EMBL/GenBank/DDBJ whole genome shotgun (WGS) entry which is preliminary data.</text>
</comment>
<name>A0ABU1QIK9_9BACL</name>
<dbReference type="RefSeq" id="WP_068940475.1">
    <property type="nucleotide sequence ID" value="NZ_JAVDUG010000004.1"/>
</dbReference>